<reference evidence="1 2" key="1">
    <citation type="submission" date="2019-08" db="EMBL/GenBank/DDBJ databases">
        <title>Whole genome of Aphis craccivora.</title>
        <authorList>
            <person name="Voronova N.V."/>
            <person name="Shulinski R.S."/>
            <person name="Bandarenka Y.V."/>
            <person name="Zhorov D.G."/>
            <person name="Warner D."/>
        </authorList>
    </citation>
    <scope>NUCLEOTIDE SEQUENCE [LARGE SCALE GENOMIC DNA]</scope>
    <source>
        <strain evidence="1">180601</strain>
        <tissue evidence="1">Whole Body</tissue>
    </source>
</reference>
<protein>
    <submittedName>
        <fullName evidence="1">Uncharacterized protein</fullName>
    </submittedName>
</protein>
<comment type="caution">
    <text evidence="1">The sequence shown here is derived from an EMBL/GenBank/DDBJ whole genome shotgun (WGS) entry which is preliminary data.</text>
</comment>
<sequence length="62" mass="7345">MSLLNINLKIAGNIICFTDDRLYNFVNHCINDIKTWLDNNFLELNYKQIQSSIHKYNQDVIV</sequence>
<organism evidence="1 2">
    <name type="scientific">Aphis craccivora</name>
    <name type="common">Cowpea aphid</name>
    <dbReference type="NCBI Taxonomy" id="307492"/>
    <lineage>
        <taxon>Eukaryota</taxon>
        <taxon>Metazoa</taxon>
        <taxon>Ecdysozoa</taxon>
        <taxon>Arthropoda</taxon>
        <taxon>Hexapoda</taxon>
        <taxon>Insecta</taxon>
        <taxon>Pterygota</taxon>
        <taxon>Neoptera</taxon>
        <taxon>Paraneoptera</taxon>
        <taxon>Hemiptera</taxon>
        <taxon>Sternorrhyncha</taxon>
        <taxon>Aphidomorpha</taxon>
        <taxon>Aphidoidea</taxon>
        <taxon>Aphididae</taxon>
        <taxon>Aphidini</taxon>
        <taxon>Aphis</taxon>
        <taxon>Aphis</taxon>
    </lineage>
</organism>
<proteinExistence type="predicted"/>
<keyword evidence="2" id="KW-1185">Reference proteome</keyword>
<dbReference type="AlphaFoldDB" id="A0A6G0Y7L4"/>
<evidence type="ECO:0000313" key="2">
    <source>
        <dbReference type="Proteomes" id="UP000478052"/>
    </source>
</evidence>
<name>A0A6G0Y7L4_APHCR</name>
<dbReference type="Proteomes" id="UP000478052">
    <property type="component" value="Unassembled WGS sequence"/>
</dbReference>
<accession>A0A6G0Y7L4</accession>
<dbReference type="EMBL" id="VUJU01005699">
    <property type="protein sequence ID" value="KAF0750505.1"/>
    <property type="molecule type" value="Genomic_DNA"/>
</dbReference>
<gene>
    <name evidence="1" type="ORF">FWK35_00021552</name>
</gene>
<evidence type="ECO:0000313" key="1">
    <source>
        <dbReference type="EMBL" id="KAF0750505.1"/>
    </source>
</evidence>